<dbReference type="Pfam" id="PF16702">
    <property type="entry name" value="DUF5063"/>
    <property type="match status" value="1"/>
</dbReference>
<sequence length="165" mass="19464">MELSNLYTKTKIQKFADTVRKYCDWAEASSSDPEQEMVTARKLLAELHLGIIDLLEIDLSDINCGKEVDDIRSSYKLSSVYKRFQILPIDNYWDVFEPLNIEDNQPVTNSLIDDLNDIYQDLKRGLILYEHSYLMEAVWEWRFHFEIHWGAHLVGSQRAIHNYFS</sequence>
<dbReference type="InterPro" id="IPR038312">
    <property type="entry name" value="DUF5063_sf"/>
</dbReference>
<proteinExistence type="predicted"/>
<evidence type="ECO:0000313" key="1">
    <source>
        <dbReference type="EMBL" id="MBD2597639.1"/>
    </source>
</evidence>
<organism evidence="1 2">
    <name type="scientific">Nostoc spongiaeforme FACHB-130</name>
    <dbReference type="NCBI Taxonomy" id="1357510"/>
    <lineage>
        <taxon>Bacteria</taxon>
        <taxon>Bacillati</taxon>
        <taxon>Cyanobacteriota</taxon>
        <taxon>Cyanophyceae</taxon>
        <taxon>Nostocales</taxon>
        <taxon>Nostocaceae</taxon>
        <taxon>Nostoc</taxon>
    </lineage>
</organism>
<dbReference type="Gene3D" id="1.20.120.1550">
    <property type="entry name" value="Protein of unknown function DUF5063"/>
    <property type="match status" value="1"/>
</dbReference>
<name>A0ABR8G394_9NOSO</name>
<dbReference type="InterPro" id="IPR032025">
    <property type="entry name" value="DUF5063"/>
</dbReference>
<reference evidence="1 2" key="1">
    <citation type="journal article" date="2020" name="ISME J.">
        <title>Comparative genomics reveals insights into cyanobacterial evolution and habitat adaptation.</title>
        <authorList>
            <person name="Chen M.Y."/>
            <person name="Teng W.K."/>
            <person name="Zhao L."/>
            <person name="Hu C.X."/>
            <person name="Zhou Y.K."/>
            <person name="Han B.P."/>
            <person name="Song L.R."/>
            <person name="Shu W.S."/>
        </authorList>
    </citation>
    <scope>NUCLEOTIDE SEQUENCE [LARGE SCALE GENOMIC DNA]</scope>
    <source>
        <strain evidence="1 2">FACHB-130</strain>
    </source>
</reference>
<evidence type="ECO:0000313" key="2">
    <source>
        <dbReference type="Proteomes" id="UP000603457"/>
    </source>
</evidence>
<dbReference type="Proteomes" id="UP000603457">
    <property type="component" value="Unassembled WGS sequence"/>
</dbReference>
<keyword evidence="2" id="KW-1185">Reference proteome</keyword>
<gene>
    <name evidence="1" type="ORF">H6G74_25435</name>
</gene>
<protein>
    <submittedName>
        <fullName evidence="1">DUF5063 domain-containing protein</fullName>
    </submittedName>
</protein>
<accession>A0ABR8G394</accession>
<dbReference type="RefSeq" id="WP_190970280.1">
    <property type="nucleotide sequence ID" value="NZ_JACJTB010000047.1"/>
</dbReference>
<dbReference type="EMBL" id="JACJTB010000047">
    <property type="protein sequence ID" value="MBD2597639.1"/>
    <property type="molecule type" value="Genomic_DNA"/>
</dbReference>
<comment type="caution">
    <text evidence="1">The sequence shown here is derived from an EMBL/GenBank/DDBJ whole genome shotgun (WGS) entry which is preliminary data.</text>
</comment>